<dbReference type="Proteomes" id="UP000838412">
    <property type="component" value="Chromosome 16"/>
</dbReference>
<dbReference type="PANTHER" id="PTHR46513">
    <property type="entry name" value="VITELLOGENIN RECEPTOR-LIKE PROTEIN-RELATED-RELATED"/>
    <property type="match status" value="1"/>
</dbReference>
<organism evidence="1 2">
    <name type="scientific">Branchiostoma lanceolatum</name>
    <name type="common">Common lancelet</name>
    <name type="synonym">Amphioxus lanceolatum</name>
    <dbReference type="NCBI Taxonomy" id="7740"/>
    <lineage>
        <taxon>Eukaryota</taxon>
        <taxon>Metazoa</taxon>
        <taxon>Chordata</taxon>
        <taxon>Cephalochordata</taxon>
        <taxon>Leptocardii</taxon>
        <taxon>Amphioxiformes</taxon>
        <taxon>Branchiostomatidae</taxon>
        <taxon>Branchiostoma</taxon>
    </lineage>
</organism>
<dbReference type="InterPro" id="IPR050778">
    <property type="entry name" value="Cueball_EGF_LRP_Nidogen"/>
</dbReference>
<dbReference type="PANTHER" id="PTHR46513:SF44">
    <property type="entry name" value="LDL RECEPTOR RELATED PROTEIN 4"/>
    <property type="match status" value="1"/>
</dbReference>
<evidence type="ECO:0000313" key="2">
    <source>
        <dbReference type="Proteomes" id="UP000838412"/>
    </source>
</evidence>
<dbReference type="Gene3D" id="2.120.10.30">
    <property type="entry name" value="TolB, C-terminal domain"/>
    <property type="match status" value="1"/>
</dbReference>
<dbReference type="SUPFAM" id="SSF63825">
    <property type="entry name" value="YWTD domain"/>
    <property type="match status" value="1"/>
</dbReference>
<dbReference type="EMBL" id="OV696701">
    <property type="protein sequence ID" value="CAH1248459.1"/>
    <property type="molecule type" value="Genomic_DNA"/>
</dbReference>
<dbReference type="OrthoDB" id="10046193at2759"/>
<dbReference type="AlphaFoldDB" id="A0A8J9Z653"/>
<protein>
    <submittedName>
        <fullName evidence="1">LRP6 protein</fullName>
    </submittedName>
</protein>
<evidence type="ECO:0000313" key="1">
    <source>
        <dbReference type="EMBL" id="CAH1248459.1"/>
    </source>
</evidence>
<proteinExistence type="predicted"/>
<sequence>MYWGDDDNGRIDRAAMDGSNQTTIISGLTEVEAITIDYNENRLYYSAQSYHIYSLDLLGNDIRHLLHDDEEYVNDIAVDENYVYWSSTWDDSSSGSRGKIGK</sequence>
<name>A0A8J9Z653_BRALA</name>
<dbReference type="InterPro" id="IPR011042">
    <property type="entry name" value="6-blade_b-propeller_TolB-like"/>
</dbReference>
<gene>
    <name evidence="1" type="primary">LRP6</name>
    <name evidence="1" type="ORF">BLAG_LOCUS9793</name>
</gene>
<keyword evidence="2" id="KW-1185">Reference proteome</keyword>
<accession>A0A8J9Z653</accession>
<reference evidence="1" key="1">
    <citation type="submission" date="2022-01" db="EMBL/GenBank/DDBJ databases">
        <authorList>
            <person name="Braso-Vives M."/>
        </authorList>
    </citation>
    <scope>NUCLEOTIDE SEQUENCE</scope>
</reference>